<evidence type="ECO:0000256" key="2">
    <source>
        <dbReference type="ARBA" id="ARBA00022801"/>
    </source>
</evidence>
<dbReference type="PANTHER" id="PTHR48081:SF8">
    <property type="entry name" value="ALPHA_BETA HYDROLASE FOLD-3 DOMAIN-CONTAINING PROTEIN-RELATED"/>
    <property type="match status" value="1"/>
</dbReference>
<name>A0A1I0YK59_9CLOT</name>
<evidence type="ECO:0000256" key="1">
    <source>
        <dbReference type="ARBA" id="ARBA00010515"/>
    </source>
</evidence>
<comment type="similarity">
    <text evidence="1">Belongs to the 'GDXG' lipolytic enzyme family.</text>
</comment>
<organism evidence="4 5">
    <name type="scientific">Clostridium frigidicarnis</name>
    <dbReference type="NCBI Taxonomy" id="84698"/>
    <lineage>
        <taxon>Bacteria</taxon>
        <taxon>Bacillati</taxon>
        <taxon>Bacillota</taxon>
        <taxon>Clostridia</taxon>
        <taxon>Eubacteriales</taxon>
        <taxon>Clostridiaceae</taxon>
        <taxon>Clostridium</taxon>
    </lineage>
</organism>
<evidence type="ECO:0000259" key="3">
    <source>
        <dbReference type="Pfam" id="PF07859"/>
    </source>
</evidence>
<reference evidence="4 5" key="1">
    <citation type="submission" date="2016-10" db="EMBL/GenBank/DDBJ databases">
        <authorList>
            <person name="de Groot N.N."/>
        </authorList>
    </citation>
    <scope>NUCLEOTIDE SEQUENCE [LARGE SCALE GENOMIC DNA]</scope>
    <source>
        <strain evidence="4 5">DSM 12271</strain>
    </source>
</reference>
<dbReference type="InterPro" id="IPR013094">
    <property type="entry name" value="AB_hydrolase_3"/>
</dbReference>
<dbReference type="PROSITE" id="PS01173">
    <property type="entry name" value="LIPASE_GDXG_HIS"/>
    <property type="match status" value="1"/>
</dbReference>
<dbReference type="InterPro" id="IPR050300">
    <property type="entry name" value="GDXG_lipolytic_enzyme"/>
</dbReference>
<sequence length="324" mass="36800">MRKVLIGKKKSQGNLKLKVIIFLKIQKYIRPNLIKEKSIIKLRDEINKLSKKMSSKPINFTDIRDIQISRNKIPVRIYTPFSKKGLPIIIYVHGGSWIGGNLDTHDNVCRKISMTSKAIVVSVDYSLAPERPFPHGLNDVYTVIRWAYNNSNNINGRPDCIALVGDSSGGNLCAAASCMAREKGDKYIKCQVLIYPATNIFELNTGSWLEFGNGYILTEENQNKFISLYIKDKKNRKCIYGSPLLESNFKKLPPTFIITGEFDPLRDDGELYAHKLKESGVEVSLKRYKGVIHGFITMDQMFSEADDAIKEISLYLKNQFSKDC</sequence>
<evidence type="ECO:0000313" key="4">
    <source>
        <dbReference type="EMBL" id="SFB13287.1"/>
    </source>
</evidence>
<gene>
    <name evidence="4" type="ORF">SAMN04488528_101381</name>
</gene>
<proteinExistence type="inferred from homology"/>
<dbReference type="SUPFAM" id="SSF53474">
    <property type="entry name" value="alpha/beta-Hydrolases"/>
    <property type="match status" value="1"/>
</dbReference>
<evidence type="ECO:0000313" key="5">
    <source>
        <dbReference type="Proteomes" id="UP000198619"/>
    </source>
</evidence>
<dbReference type="OrthoDB" id="9815425at2"/>
<dbReference type="InterPro" id="IPR029058">
    <property type="entry name" value="AB_hydrolase_fold"/>
</dbReference>
<dbReference type="Pfam" id="PF07859">
    <property type="entry name" value="Abhydrolase_3"/>
    <property type="match status" value="1"/>
</dbReference>
<dbReference type="Gene3D" id="3.40.50.1820">
    <property type="entry name" value="alpha/beta hydrolase"/>
    <property type="match status" value="1"/>
</dbReference>
<dbReference type="AlphaFoldDB" id="A0A1I0YK59"/>
<protein>
    <submittedName>
        <fullName evidence="4">Acetyl esterase</fullName>
    </submittedName>
</protein>
<accession>A0A1I0YK59</accession>
<dbReference type="InterPro" id="IPR002168">
    <property type="entry name" value="Lipase_GDXG_HIS_AS"/>
</dbReference>
<dbReference type="Proteomes" id="UP000198619">
    <property type="component" value="Unassembled WGS sequence"/>
</dbReference>
<dbReference type="GO" id="GO:0016787">
    <property type="term" value="F:hydrolase activity"/>
    <property type="evidence" value="ECO:0007669"/>
    <property type="project" value="UniProtKB-KW"/>
</dbReference>
<keyword evidence="2" id="KW-0378">Hydrolase</keyword>
<feature type="domain" description="Alpha/beta hydrolase fold-3" evidence="3">
    <location>
        <begin position="89"/>
        <end position="296"/>
    </location>
</feature>
<dbReference type="EMBL" id="FOKI01000013">
    <property type="protein sequence ID" value="SFB13287.1"/>
    <property type="molecule type" value="Genomic_DNA"/>
</dbReference>
<dbReference type="RefSeq" id="WP_090041065.1">
    <property type="nucleotide sequence ID" value="NZ_FOKI01000013.1"/>
</dbReference>
<keyword evidence="5" id="KW-1185">Reference proteome</keyword>
<dbReference type="PANTHER" id="PTHR48081">
    <property type="entry name" value="AB HYDROLASE SUPERFAMILY PROTEIN C4A8.06C"/>
    <property type="match status" value="1"/>
</dbReference>
<dbReference type="STRING" id="84698.SAMN04488528_101381"/>